<dbReference type="RefSeq" id="WP_090479300.1">
    <property type="nucleotide sequence ID" value="NZ_LT629710.1"/>
</dbReference>
<accession>A0A1H0S6H9</accession>
<gene>
    <name evidence="1" type="ORF">SAMN04515671_3929</name>
</gene>
<organism evidence="1 2">
    <name type="scientific">Nakamurella panacisegetis</name>
    <dbReference type="NCBI Taxonomy" id="1090615"/>
    <lineage>
        <taxon>Bacteria</taxon>
        <taxon>Bacillati</taxon>
        <taxon>Actinomycetota</taxon>
        <taxon>Actinomycetes</taxon>
        <taxon>Nakamurellales</taxon>
        <taxon>Nakamurellaceae</taxon>
        <taxon>Nakamurella</taxon>
    </lineage>
</organism>
<protein>
    <submittedName>
        <fullName evidence="1">Uncharacterized protein</fullName>
    </submittedName>
</protein>
<evidence type="ECO:0000313" key="1">
    <source>
        <dbReference type="EMBL" id="SDP37324.1"/>
    </source>
</evidence>
<dbReference type="EMBL" id="LT629710">
    <property type="protein sequence ID" value="SDP37324.1"/>
    <property type="molecule type" value="Genomic_DNA"/>
</dbReference>
<proteinExistence type="predicted"/>
<keyword evidence="2" id="KW-1185">Reference proteome</keyword>
<reference evidence="1 2" key="1">
    <citation type="submission" date="2016-10" db="EMBL/GenBank/DDBJ databases">
        <authorList>
            <person name="de Groot N.N."/>
        </authorList>
    </citation>
    <scope>NUCLEOTIDE SEQUENCE [LARGE SCALE GENOMIC DNA]</scope>
    <source>
        <strain evidence="2">P4-7,KCTC 19426,CECT 7604</strain>
    </source>
</reference>
<dbReference type="AlphaFoldDB" id="A0A1H0S6H9"/>
<dbReference type="STRING" id="1090615.SAMN04515671_3929"/>
<name>A0A1H0S6H9_9ACTN</name>
<sequence length="174" mass="19034">MLTVIGTVVAIVGTVVTTYLALHNRPAPYRLADWAQSANSVCDSKRAQLGNDFSQVDNATQEALTQQPPDIEAAARQMEAAPDYYAVIIGGLRAIRVPDERRADIEAAFRSAEELTRRYYALADLIRQLNPDDVTAEPLRTQLSDAFDAVDQQWSALADAWRSLGATSCAIVPQ</sequence>
<dbReference type="Proteomes" id="UP000198741">
    <property type="component" value="Chromosome I"/>
</dbReference>
<evidence type="ECO:0000313" key="2">
    <source>
        <dbReference type="Proteomes" id="UP000198741"/>
    </source>
</evidence>